<dbReference type="PANTHER" id="PTHR47542">
    <property type="entry name" value="ACYL-COA N-ACYLTRANSFERASES (NAT) SUPERFAMILY PROTEIN"/>
    <property type="match status" value="1"/>
</dbReference>
<keyword evidence="3" id="KW-0808">Transferase</keyword>
<comment type="similarity">
    <text evidence="1">Belongs to the acetyltransferase family. RimI subfamily.</text>
</comment>
<dbReference type="InterPro" id="IPR016181">
    <property type="entry name" value="Acyl_CoA_acyltransferase"/>
</dbReference>
<sequence>MLENQMESDKMIEISEADFPELPEIAALEREIFPDAWSLKSLEETWKQKNAAIFVAKTKEGMAGYLIFYYVLEEGEIARIATAHSVRRQGAASQMFRKLLDFCREQKITRIMLEVRENNEAARQFYGKCGFTKDGIRRDYYENPKENAVLMSVNL</sequence>
<dbReference type="Gene3D" id="3.40.630.30">
    <property type="match status" value="1"/>
</dbReference>
<gene>
    <name evidence="3" type="ORF">ERS852526_02142</name>
</gene>
<proteinExistence type="inferred from homology"/>
<dbReference type="Proteomes" id="UP000095485">
    <property type="component" value="Unassembled WGS sequence"/>
</dbReference>
<dbReference type="GeneID" id="96229422"/>
<comment type="subcellular location">
    <subcellularLocation>
        <location evidence="1">Cytoplasm</location>
    </subcellularLocation>
</comment>
<organism evidence="3 4">
    <name type="scientific">Dorea longicatena</name>
    <dbReference type="NCBI Taxonomy" id="88431"/>
    <lineage>
        <taxon>Bacteria</taxon>
        <taxon>Bacillati</taxon>
        <taxon>Bacillota</taxon>
        <taxon>Clostridia</taxon>
        <taxon>Lachnospirales</taxon>
        <taxon>Lachnospiraceae</taxon>
        <taxon>Dorea</taxon>
    </lineage>
</organism>
<dbReference type="GO" id="GO:0005737">
    <property type="term" value="C:cytoplasm"/>
    <property type="evidence" value="ECO:0007669"/>
    <property type="project" value="UniProtKB-SubCell"/>
</dbReference>
<dbReference type="EC" id="2.3.1.266" evidence="1"/>
<protein>
    <recommendedName>
        <fullName evidence="1">[Ribosomal protein bS18]-alanine N-acetyltransferase</fullName>
        <ecNumber evidence="1">2.3.1.266</ecNumber>
    </recommendedName>
</protein>
<accession>A0A174RMX4</accession>
<evidence type="ECO:0000313" key="3">
    <source>
        <dbReference type="EMBL" id="CUP85461.1"/>
    </source>
</evidence>
<evidence type="ECO:0000259" key="2">
    <source>
        <dbReference type="PROSITE" id="PS51186"/>
    </source>
</evidence>
<dbReference type="EMBL" id="CZAY01000015">
    <property type="protein sequence ID" value="CUP85461.1"/>
    <property type="molecule type" value="Genomic_DNA"/>
</dbReference>
<dbReference type="AlphaFoldDB" id="A0A174RMX4"/>
<dbReference type="SUPFAM" id="SSF55729">
    <property type="entry name" value="Acyl-CoA N-acyltransferases (Nat)"/>
    <property type="match status" value="1"/>
</dbReference>
<evidence type="ECO:0000313" key="4">
    <source>
        <dbReference type="Proteomes" id="UP000095485"/>
    </source>
</evidence>
<dbReference type="NCBIfam" id="TIGR01575">
    <property type="entry name" value="rimI"/>
    <property type="match status" value="1"/>
</dbReference>
<dbReference type="Pfam" id="PF00583">
    <property type="entry name" value="Acetyltransf_1"/>
    <property type="match status" value="1"/>
</dbReference>
<dbReference type="InterPro" id="IPR006464">
    <property type="entry name" value="AcTrfase_RimI/Ard1"/>
</dbReference>
<dbReference type="CDD" id="cd04301">
    <property type="entry name" value="NAT_SF"/>
    <property type="match status" value="1"/>
</dbReference>
<keyword evidence="1" id="KW-0963">Cytoplasm</keyword>
<dbReference type="PANTHER" id="PTHR47542:SF2">
    <property type="entry name" value="ACYL-COA N-ACYLTRANSFERASES (NAT) SUPERFAMILY PROTEIN"/>
    <property type="match status" value="1"/>
</dbReference>
<dbReference type="InterPro" id="IPR000182">
    <property type="entry name" value="GNAT_dom"/>
</dbReference>
<dbReference type="RefSeq" id="WP_242859250.1">
    <property type="nucleotide sequence ID" value="NZ_CZAY01000015.1"/>
</dbReference>
<dbReference type="PROSITE" id="PS51186">
    <property type="entry name" value="GNAT"/>
    <property type="match status" value="1"/>
</dbReference>
<evidence type="ECO:0000256" key="1">
    <source>
        <dbReference type="RuleBase" id="RU363094"/>
    </source>
</evidence>
<reference evidence="3 4" key="1">
    <citation type="submission" date="2015-09" db="EMBL/GenBank/DDBJ databases">
        <authorList>
            <consortium name="Pathogen Informatics"/>
        </authorList>
    </citation>
    <scope>NUCLEOTIDE SEQUENCE [LARGE SCALE GENOMIC DNA]</scope>
    <source>
        <strain evidence="3 4">2789STDY5834914</strain>
    </source>
</reference>
<name>A0A174RMX4_9FIRM</name>
<feature type="domain" description="N-acetyltransferase" evidence="2">
    <location>
        <begin position="12"/>
        <end position="155"/>
    </location>
</feature>
<dbReference type="GO" id="GO:0008999">
    <property type="term" value="F:protein-N-terminal-alanine acetyltransferase activity"/>
    <property type="evidence" value="ECO:0007669"/>
    <property type="project" value="UniProtKB-EC"/>
</dbReference>
<comment type="catalytic activity">
    <reaction evidence="1">
        <text>N-terminal L-alanyl-[ribosomal protein bS18] + acetyl-CoA = N-terminal N(alpha)-acetyl-L-alanyl-[ribosomal protein bS18] + CoA + H(+)</text>
        <dbReference type="Rhea" id="RHEA:43756"/>
        <dbReference type="Rhea" id="RHEA-COMP:10676"/>
        <dbReference type="Rhea" id="RHEA-COMP:10677"/>
        <dbReference type="ChEBI" id="CHEBI:15378"/>
        <dbReference type="ChEBI" id="CHEBI:57287"/>
        <dbReference type="ChEBI" id="CHEBI:57288"/>
        <dbReference type="ChEBI" id="CHEBI:64718"/>
        <dbReference type="ChEBI" id="CHEBI:83683"/>
        <dbReference type="EC" id="2.3.1.266"/>
    </reaction>
</comment>
<comment type="function">
    <text evidence="1">Acetylates the N-terminal alanine of ribosomal protein bS18.</text>
</comment>